<feature type="transmembrane region" description="Helical" evidence="13">
    <location>
        <begin position="466"/>
        <end position="484"/>
    </location>
</feature>
<keyword evidence="10" id="KW-0482">Metalloprotease</keyword>
<feature type="transmembrane region" description="Helical" evidence="13">
    <location>
        <begin position="432"/>
        <end position="454"/>
    </location>
</feature>
<evidence type="ECO:0000313" key="15">
    <source>
        <dbReference type="EMBL" id="CAK9216391.1"/>
    </source>
</evidence>
<comment type="similarity">
    <text evidence="2">Belongs to the peptidase M50B family.</text>
</comment>
<feature type="transmembrane region" description="Helical" evidence="13">
    <location>
        <begin position="496"/>
        <end position="515"/>
    </location>
</feature>
<evidence type="ECO:0000256" key="2">
    <source>
        <dbReference type="ARBA" id="ARBA00007931"/>
    </source>
</evidence>
<proteinExistence type="inferred from homology"/>
<keyword evidence="11 13" id="KW-0472">Membrane</keyword>
<evidence type="ECO:0000256" key="7">
    <source>
        <dbReference type="ARBA" id="ARBA00022801"/>
    </source>
</evidence>
<organism evidence="15 16">
    <name type="scientific">Sphagnum troendelagicum</name>
    <dbReference type="NCBI Taxonomy" id="128251"/>
    <lineage>
        <taxon>Eukaryota</taxon>
        <taxon>Viridiplantae</taxon>
        <taxon>Streptophyta</taxon>
        <taxon>Embryophyta</taxon>
        <taxon>Bryophyta</taxon>
        <taxon>Sphagnophytina</taxon>
        <taxon>Sphagnopsida</taxon>
        <taxon>Sphagnales</taxon>
        <taxon>Sphagnaceae</taxon>
        <taxon>Sphagnum</taxon>
    </lineage>
</organism>
<keyword evidence="3" id="KW-0150">Chloroplast</keyword>
<dbReference type="InterPro" id="IPR044838">
    <property type="entry name" value="EGY1-like"/>
</dbReference>
<evidence type="ECO:0000256" key="4">
    <source>
        <dbReference type="ARBA" id="ARBA00022640"/>
    </source>
</evidence>
<dbReference type="PANTHER" id="PTHR31412">
    <property type="entry name" value="ZINC METALLOPROTEASE EGY1"/>
    <property type="match status" value="1"/>
</dbReference>
<feature type="region of interest" description="Disordered" evidence="12">
    <location>
        <begin position="135"/>
        <end position="188"/>
    </location>
</feature>
<evidence type="ECO:0000256" key="9">
    <source>
        <dbReference type="ARBA" id="ARBA00022989"/>
    </source>
</evidence>
<keyword evidence="7" id="KW-0378">Hydrolase</keyword>
<dbReference type="Pfam" id="PF02163">
    <property type="entry name" value="Peptidase_M50"/>
    <property type="match status" value="1"/>
</dbReference>
<feature type="transmembrane region" description="Helical" evidence="13">
    <location>
        <begin position="540"/>
        <end position="566"/>
    </location>
</feature>
<dbReference type="InterPro" id="IPR008915">
    <property type="entry name" value="Peptidase_M50"/>
</dbReference>
<keyword evidence="6 13" id="KW-0812">Transmembrane</keyword>
<keyword evidence="5" id="KW-0645">Protease</keyword>
<evidence type="ECO:0000256" key="11">
    <source>
        <dbReference type="ARBA" id="ARBA00023136"/>
    </source>
</evidence>
<gene>
    <name evidence="15" type="ORF">CSSPTR1EN2_LOCUS13447</name>
</gene>
<evidence type="ECO:0000256" key="13">
    <source>
        <dbReference type="SAM" id="Phobius"/>
    </source>
</evidence>
<evidence type="ECO:0000256" key="6">
    <source>
        <dbReference type="ARBA" id="ARBA00022692"/>
    </source>
</evidence>
<feature type="transmembrane region" description="Helical" evidence="13">
    <location>
        <begin position="587"/>
        <end position="604"/>
    </location>
</feature>
<feature type="transmembrane region" description="Helical" evidence="13">
    <location>
        <begin position="310"/>
        <end position="332"/>
    </location>
</feature>
<evidence type="ECO:0000256" key="10">
    <source>
        <dbReference type="ARBA" id="ARBA00023049"/>
    </source>
</evidence>
<reference evidence="15" key="1">
    <citation type="submission" date="2024-02" db="EMBL/GenBank/DDBJ databases">
        <authorList>
            <consortium name="ELIXIR-Norway"/>
            <consortium name="Elixir Norway"/>
        </authorList>
    </citation>
    <scope>NUCLEOTIDE SEQUENCE</scope>
</reference>
<protein>
    <recommendedName>
        <fullName evidence="14">Peptidase M50 domain-containing protein</fullName>
    </recommendedName>
</protein>
<keyword evidence="8" id="KW-0809">Transit peptide</keyword>
<dbReference type="PANTHER" id="PTHR31412:SF0">
    <property type="entry name" value="ZINC METALLOPROTEASE EGY1, CHLOROPLASTIC-RELATED"/>
    <property type="match status" value="1"/>
</dbReference>
<keyword evidence="16" id="KW-1185">Reference proteome</keyword>
<dbReference type="CDD" id="cd06160">
    <property type="entry name" value="S2P-M50_like_2"/>
    <property type="match status" value="1"/>
</dbReference>
<keyword evidence="9 13" id="KW-1133">Transmembrane helix</keyword>
<accession>A0ABP0UAI3</accession>
<comment type="subcellular location">
    <subcellularLocation>
        <location evidence="1">Plastid</location>
        <location evidence="1">Chloroplast membrane</location>
        <topology evidence="1">Multi-pass membrane protein</topology>
    </subcellularLocation>
</comment>
<feature type="domain" description="Peptidase M50" evidence="14">
    <location>
        <begin position="373"/>
        <end position="532"/>
    </location>
</feature>
<dbReference type="EMBL" id="OZ019894">
    <property type="protein sequence ID" value="CAK9216391.1"/>
    <property type="molecule type" value="Genomic_DNA"/>
</dbReference>
<evidence type="ECO:0000259" key="14">
    <source>
        <dbReference type="Pfam" id="PF02163"/>
    </source>
</evidence>
<keyword evidence="4" id="KW-0934">Plastid</keyword>
<evidence type="ECO:0000313" key="16">
    <source>
        <dbReference type="Proteomes" id="UP001497512"/>
    </source>
</evidence>
<sequence>MISMGTAAPICLRGGSSSTTTTVLCYDKLPCFFYSHPTRLKNSRVLEFEGFFCQRIPSYYRSCGGAQAGELKRSCRTCAAANWGEHFRWYDRHSNPWKMLEVGRVKGEFSSALNKRISAAGLGGSNSQQTIKRKYGIRVPHATEDGGGEKGPVKTTSTVTEEAEKDADSSLSSSSTPSPPTPAEDVHQTVPVNVQLDAFRLMELIGPEKVDPQDVKLLKDNLFGYTTFWVTGQEPFGDLGEGVLLLGNLRGKREEVFAKLQRGLRDLMGTKYDLFMVEEPNAEEEDPRGGPRVSFVLLRKEVSDPGPTTLWQYVIAAILFILTAGSCLELGVASQLSRLPPDVVQYFTSPESMDPPDLQLLVPFVDSALPLAYGVFGVQLFHEAGHWLAAAPRKVKMGIPYLIPNITLGSFGAVTQFKSICPDRTAKFDISVAGPLAGAILSSSMLAVGLWLSINPDAHDALVQVPSLLFQGSLLLGVTSRAVLGPEVMHSTTVAIHPLVIAGWCGLTTTAFNLMPVGCLDGGRAIQAAFGKAALMVSSLLTYLLLGLGVLGGPLSLPWGLYILIVQRSPEKPSLNDVTEVGAWRKAGLVFILLFALAMLLPLWDGLADELGIGPGTPLL</sequence>
<evidence type="ECO:0000256" key="8">
    <source>
        <dbReference type="ARBA" id="ARBA00022946"/>
    </source>
</evidence>
<evidence type="ECO:0000256" key="12">
    <source>
        <dbReference type="SAM" id="MobiDB-lite"/>
    </source>
</evidence>
<name>A0ABP0UAI3_9BRYO</name>
<evidence type="ECO:0000256" key="3">
    <source>
        <dbReference type="ARBA" id="ARBA00022528"/>
    </source>
</evidence>
<feature type="compositionally biased region" description="Basic and acidic residues" evidence="12">
    <location>
        <begin position="141"/>
        <end position="152"/>
    </location>
</feature>
<evidence type="ECO:0000256" key="1">
    <source>
        <dbReference type="ARBA" id="ARBA00004508"/>
    </source>
</evidence>
<evidence type="ECO:0000256" key="5">
    <source>
        <dbReference type="ARBA" id="ARBA00022670"/>
    </source>
</evidence>
<dbReference type="Proteomes" id="UP001497512">
    <property type="component" value="Chromosome 2"/>
</dbReference>